<sequence>AASGRVLSARFDHTPNRRKKSHPRGDRCSNFKIEEFGPLFRDEKQRFLEGRPSPSFVVHVPPTLSKTMRGSSVPIRFSFVSDIMSKIGFPLSLAEAKSSFEFLKRYCPKCLSSSVALGDILWSLTGDNGCHFTKFITSLVESCLKCEERLQMHNNPTKAIVHGSMGPLPASKITLECKECITTYGIGHFTDESGALIYPRGIQSPFIEASNVSYMNRDFYKWIPSLGAFTRSSYRNIESYSTSIEHNKKKQLGTFFAEYIQGDDDQQLVVDSDVTEKSEDIANLPGEMSSKSVAKFFWKEELSEELQDLGLLEKWVFTQQKGSLYGSEEDAMEYVEKIRSENLYHHECFPSCQKKGCGVMYVADGNWKLKYSHCMWQVPVNVEGFNNQVNYPDVCPLSPERGQNYRFATSNLPHGIRMRSHH</sequence>
<dbReference type="EMBL" id="CALNXJ010000001">
    <property type="protein sequence ID" value="CAH3031582.1"/>
    <property type="molecule type" value="Genomic_DNA"/>
</dbReference>
<comment type="caution">
    <text evidence="2">The sequence shown here is derived from an EMBL/GenBank/DDBJ whole genome shotgun (WGS) entry which is preliminary data.</text>
</comment>
<accession>A0AAU9VMY3</accession>
<feature type="non-terminal residue" evidence="2">
    <location>
        <position position="1"/>
    </location>
</feature>
<feature type="region of interest" description="Disordered" evidence="1">
    <location>
        <begin position="1"/>
        <end position="25"/>
    </location>
</feature>
<keyword evidence="3" id="KW-1185">Reference proteome</keyword>
<protein>
    <recommendedName>
        <fullName evidence="4">CxC5 like cysteine cluster associated with KDZ domain-containing protein</fullName>
    </recommendedName>
</protein>
<evidence type="ECO:0000313" key="3">
    <source>
        <dbReference type="Proteomes" id="UP001159428"/>
    </source>
</evidence>
<proteinExistence type="predicted"/>
<organism evidence="2 3">
    <name type="scientific">Pocillopora meandrina</name>
    <dbReference type="NCBI Taxonomy" id="46732"/>
    <lineage>
        <taxon>Eukaryota</taxon>
        <taxon>Metazoa</taxon>
        <taxon>Cnidaria</taxon>
        <taxon>Anthozoa</taxon>
        <taxon>Hexacorallia</taxon>
        <taxon>Scleractinia</taxon>
        <taxon>Astrocoeniina</taxon>
        <taxon>Pocilloporidae</taxon>
        <taxon>Pocillopora</taxon>
    </lineage>
</organism>
<dbReference type="AlphaFoldDB" id="A0AAU9VMY3"/>
<gene>
    <name evidence="2" type="ORF">PMEA_00000305</name>
</gene>
<name>A0AAU9VMY3_9CNID</name>
<reference evidence="2 3" key="1">
    <citation type="submission" date="2022-05" db="EMBL/GenBank/DDBJ databases">
        <authorList>
            <consortium name="Genoscope - CEA"/>
            <person name="William W."/>
        </authorList>
    </citation>
    <scope>NUCLEOTIDE SEQUENCE [LARGE SCALE GENOMIC DNA]</scope>
</reference>
<evidence type="ECO:0008006" key="4">
    <source>
        <dbReference type="Google" id="ProtNLM"/>
    </source>
</evidence>
<evidence type="ECO:0000256" key="1">
    <source>
        <dbReference type="SAM" id="MobiDB-lite"/>
    </source>
</evidence>
<dbReference type="Proteomes" id="UP001159428">
    <property type="component" value="Unassembled WGS sequence"/>
</dbReference>
<feature type="non-terminal residue" evidence="2">
    <location>
        <position position="422"/>
    </location>
</feature>
<evidence type="ECO:0000313" key="2">
    <source>
        <dbReference type="EMBL" id="CAH3031582.1"/>
    </source>
</evidence>